<dbReference type="Gene3D" id="1.10.8.80">
    <property type="entry name" value="Magnesium chelatase subunit I, C-Terminal domain"/>
    <property type="match status" value="1"/>
</dbReference>
<proteinExistence type="inferred from homology"/>
<dbReference type="InterPro" id="IPR050764">
    <property type="entry name" value="CbbQ/NirQ/NorQ/GpvN"/>
</dbReference>
<evidence type="ECO:0000256" key="2">
    <source>
        <dbReference type="ARBA" id="ARBA00022840"/>
    </source>
</evidence>
<keyword evidence="1" id="KW-0547">Nucleotide-binding</keyword>
<comment type="similarity">
    <text evidence="3">Belongs to the MoxR family.</text>
</comment>
<accession>A0A2P8HJ42</accession>
<gene>
    <name evidence="6" type="ORF">CLV51_103208</name>
</gene>
<dbReference type="EMBL" id="PYAW01000003">
    <property type="protein sequence ID" value="PSL46232.1"/>
    <property type="molecule type" value="Genomic_DNA"/>
</dbReference>
<reference evidence="6 7" key="1">
    <citation type="submission" date="2018-03" db="EMBL/GenBank/DDBJ databases">
        <title>Genomic Encyclopedia of Archaeal and Bacterial Type Strains, Phase II (KMG-II): from individual species to whole genera.</title>
        <authorList>
            <person name="Goeker M."/>
        </authorList>
    </citation>
    <scope>NUCLEOTIDE SEQUENCE [LARGE SCALE GENOMIC DNA]</scope>
    <source>
        <strain evidence="6 7">DSM 24859</strain>
    </source>
</reference>
<dbReference type="Gene3D" id="3.40.50.300">
    <property type="entry name" value="P-loop containing nucleotide triphosphate hydrolases"/>
    <property type="match status" value="1"/>
</dbReference>
<dbReference type="InterPro" id="IPR027417">
    <property type="entry name" value="P-loop_NTPase"/>
</dbReference>
<feature type="domain" description="ChlI/MoxR AAA lid" evidence="5">
    <location>
        <begin position="255"/>
        <end position="312"/>
    </location>
</feature>
<evidence type="ECO:0000259" key="4">
    <source>
        <dbReference type="Pfam" id="PF07726"/>
    </source>
</evidence>
<dbReference type="FunFam" id="3.40.50.300:FF:000640">
    <property type="entry name" value="MoxR family ATPase"/>
    <property type="match status" value="1"/>
</dbReference>
<name>A0A2P8HJ42_CHINA</name>
<dbReference type="OrthoDB" id="9808397at2"/>
<dbReference type="InterPro" id="IPR041628">
    <property type="entry name" value="ChlI/MoxR_AAA_lid"/>
</dbReference>
<keyword evidence="7" id="KW-1185">Reference proteome</keyword>
<dbReference type="SUPFAM" id="SSF52540">
    <property type="entry name" value="P-loop containing nucleoside triphosphate hydrolases"/>
    <property type="match status" value="1"/>
</dbReference>
<dbReference type="AlphaFoldDB" id="A0A2P8HJ42"/>
<dbReference type="InterPro" id="IPR011703">
    <property type="entry name" value="ATPase_AAA-3"/>
</dbReference>
<dbReference type="Proteomes" id="UP000240971">
    <property type="component" value="Unassembled WGS sequence"/>
</dbReference>
<comment type="caution">
    <text evidence="6">The sequence shown here is derived from an EMBL/GenBank/DDBJ whole genome shotgun (WGS) entry which is preliminary data.</text>
</comment>
<feature type="domain" description="ATPase AAA-3" evidence="4">
    <location>
        <begin position="44"/>
        <end position="178"/>
    </location>
</feature>
<dbReference type="GO" id="GO:0016887">
    <property type="term" value="F:ATP hydrolysis activity"/>
    <property type="evidence" value="ECO:0007669"/>
    <property type="project" value="InterPro"/>
</dbReference>
<dbReference type="Pfam" id="PF07726">
    <property type="entry name" value="AAA_3"/>
    <property type="match status" value="1"/>
</dbReference>
<protein>
    <submittedName>
        <fullName evidence="6">MoxR-like ATPase</fullName>
    </submittedName>
</protein>
<dbReference type="PANTHER" id="PTHR42759:SF1">
    <property type="entry name" value="MAGNESIUM-CHELATASE SUBUNIT CHLD"/>
    <property type="match status" value="1"/>
</dbReference>
<dbReference type="PANTHER" id="PTHR42759">
    <property type="entry name" value="MOXR FAMILY PROTEIN"/>
    <property type="match status" value="1"/>
</dbReference>
<dbReference type="Pfam" id="PF17863">
    <property type="entry name" value="AAA_lid_2"/>
    <property type="match status" value="1"/>
</dbReference>
<dbReference type="CDD" id="cd00009">
    <property type="entry name" value="AAA"/>
    <property type="match status" value="1"/>
</dbReference>
<evidence type="ECO:0000313" key="7">
    <source>
        <dbReference type="Proteomes" id="UP000240971"/>
    </source>
</evidence>
<sequence>MLTEKTLQQLLDKLPRLKQEIQKVIVGQEAVLDEVLVALLAGGHCLLEGVPGLAKTLLVRTLSQALHLSFRRIQFTPDLMPTDIIGTEVLEEDHATGKRFFKFNKGPLFANIILADEINRTPPKTQSALLEAMQEFEVTYAGQTYALDRPFFILATQNPIEQSGTYPLPEAQLDRFLLYVKIGYPSEQEETAILTNTTGTHKAQVMPVLDANDIRQLQQLVREVTIDTDLVNYVSKLVRATRPDTTHIDYIKEWVRWGAGPRAGQALILTAKAFSLLHGRYAVTMSDIAAMAYPVLRHRILMNFRAEAEGIHPDKVTAVLLKEIERTTTRLS</sequence>
<evidence type="ECO:0000256" key="1">
    <source>
        <dbReference type="ARBA" id="ARBA00022741"/>
    </source>
</evidence>
<evidence type="ECO:0000313" key="6">
    <source>
        <dbReference type="EMBL" id="PSL46232.1"/>
    </source>
</evidence>
<evidence type="ECO:0000256" key="3">
    <source>
        <dbReference type="ARBA" id="ARBA00061607"/>
    </source>
</evidence>
<dbReference type="RefSeq" id="WP_106529032.1">
    <property type="nucleotide sequence ID" value="NZ_PYAW01000003.1"/>
</dbReference>
<dbReference type="PIRSF" id="PIRSF002849">
    <property type="entry name" value="AAA_ATPase_chaperone_MoxR_prd"/>
    <property type="match status" value="1"/>
</dbReference>
<keyword evidence="2" id="KW-0067">ATP-binding</keyword>
<dbReference type="GO" id="GO:0005524">
    <property type="term" value="F:ATP binding"/>
    <property type="evidence" value="ECO:0007669"/>
    <property type="project" value="UniProtKB-KW"/>
</dbReference>
<organism evidence="6 7">
    <name type="scientific">Chitinophaga niastensis</name>
    <dbReference type="NCBI Taxonomy" id="536980"/>
    <lineage>
        <taxon>Bacteria</taxon>
        <taxon>Pseudomonadati</taxon>
        <taxon>Bacteroidota</taxon>
        <taxon>Chitinophagia</taxon>
        <taxon>Chitinophagales</taxon>
        <taxon>Chitinophagaceae</taxon>
        <taxon>Chitinophaga</taxon>
    </lineage>
</organism>
<evidence type="ECO:0000259" key="5">
    <source>
        <dbReference type="Pfam" id="PF17863"/>
    </source>
</evidence>